<reference evidence="4" key="2">
    <citation type="submission" date="2021-04" db="EMBL/GenBank/DDBJ databases">
        <authorList>
            <person name="Gilroy R."/>
        </authorList>
    </citation>
    <scope>NUCLEOTIDE SEQUENCE</scope>
    <source>
        <strain evidence="4">B5-657</strain>
    </source>
</reference>
<accession>A0A9E2NKQ7</accession>
<dbReference type="InterPro" id="IPR003607">
    <property type="entry name" value="HD/PDEase_dom"/>
</dbReference>
<reference evidence="4" key="1">
    <citation type="journal article" date="2021" name="PeerJ">
        <title>Extensive microbial diversity within the chicken gut microbiome revealed by metagenomics and culture.</title>
        <authorList>
            <person name="Gilroy R."/>
            <person name="Ravi A."/>
            <person name="Getino M."/>
            <person name="Pursley I."/>
            <person name="Horton D.L."/>
            <person name="Alikhan N.F."/>
            <person name="Baker D."/>
            <person name="Gharbi K."/>
            <person name="Hall N."/>
            <person name="Watson M."/>
            <person name="Adriaenssens E.M."/>
            <person name="Foster-Nyarko E."/>
            <person name="Jarju S."/>
            <person name="Secka A."/>
            <person name="Antonio M."/>
            <person name="Oren A."/>
            <person name="Chaudhuri R.R."/>
            <person name="La Ragione R."/>
            <person name="Hildebrand F."/>
            <person name="Pallen M.J."/>
        </authorList>
    </citation>
    <scope>NUCLEOTIDE SEQUENCE</scope>
    <source>
        <strain evidence="4">B5-657</strain>
    </source>
</reference>
<organism evidence="4 5">
    <name type="scientific">Candidatus Cellulosilyticum pullistercoris</name>
    <dbReference type="NCBI Taxonomy" id="2838521"/>
    <lineage>
        <taxon>Bacteria</taxon>
        <taxon>Bacillati</taxon>
        <taxon>Bacillota</taxon>
        <taxon>Clostridia</taxon>
        <taxon>Lachnospirales</taxon>
        <taxon>Cellulosilyticaceae</taxon>
        <taxon>Cellulosilyticum</taxon>
    </lineage>
</organism>
<dbReference type="SUPFAM" id="SSF109604">
    <property type="entry name" value="HD-domain/PDEase-like"/>
    <property type="match status" value="1"/>
</dbReference>
<evidence type="ECO:0000256" key="2">
    <source>
        <dbReference type="HAMAP-Rule" id="MF_01212"/>
    </source>
</evidence>
<dbReference type="InterPro" id="IPR023023">
    <property type="entry name" value="dNTPase_2"/>
</dbReference>
<dbReference type="InterPro" id="IPR006674">
    <property type="entry name" value="HD_domain"/>
</dbReference>
<dbReference type="HAMAP" id="MF_01212">
    <property type="entry name" value="dGTPase_type2"/>
    <property type="match status" value="1"/>
</dbReference>
<name>A0A9E2NKQ7_9FIRM</name>
<dbReference type="InterPro" id="IPR026875">
    <property type="entry name" value="PHydrolase_assoc_dom"/>
</dbReference>
<sequence>MRMYYRMEQEARECLALSEFATKSMYSKGRQVAEKECEVRTVFQRDRDRILHSKAFRRLAHKTQVFISPEGDHYRTRLTHTLEVSQIARTIARALNLNEDLTEAIALGHDLGHTPFGHTGEHILKCLTDGAFSHNKHSLRVVDVLENNGQGLNLTFEVRDGIVNHPTSGKPSTLEGKVVQLADKIAYINHDIDDAIRGKVLTEHELPQKCVTVLGRTSSKRINCIINDITKESIHRNDIVMSAPIKEAFYDMRAFLFQHVYVGSMAKEQEGKAERVVSELYQYYMKHLAKLPAGYIERLQIGESEKQIVCDYIAGMTDRYAINAYMDLFFPKSWHIY</sequence>
<evidence type="ECO:0000313" key="5">
    <source>
        <dbReference type="Proteomes" id="UP000824229"/>
    </source>
</evidence>
<protein>
    <recommendedName>
        <fullName evidence="2">Deoxyguanosinetriphosphate triphosphohydrolase-like protein</fullName>
    </recommendedName>
</protein>
<dbReference type="NCBIfam" id="NF002327">
    <property type="entry name" value="PRK01286.1-2"/>
    <property type="match status" value="1"/>
</dbReference>
<dbReference type="GO" id="GO:0016793">
    <property type="term" value="F:triphosphoric monoester hydrolase activity"/>
    <property type="evidence" value="ECO:0007669"/>
    <property type="project" value="InterPro"/>
</dbReference>
<evidence type="ECO:0000259" key="3">
    <source>
        <dbReference type="PROSITE" id="PS51831"/>
    </source>
</evidence>
<feature type="domain" description="HD" evidence="3">
    <location>
        <begin position="77"/>
        <end position="188"/>
    </location>
</feature>
<dbReference type="CDD" id="cd00077">
    <property type="entry name" value="HDc"/>
    <property type="match status" value="1"/>
</dbReference>
<dbReference type="SMART" id="SM00471">
    <property type="entry name" value="HDc"/>
    <property type="match status" value="1"/>
</dbReference>
<comment type="caution">
    <text evidence="4">The sequence shown here is derived from an EMBL/GenBank/DDBJ whole genome shotgun (WGS) entry which is preliminary data.</text>
</comment>
<dbReference type="PROSITE" id="PS51831">
    <property type="entry name" value="HD"/>
    <property type="match status" value="1"/>
</dbReference>
<dbReference type="InterPro" id="IPR006261">
    <property type="entry name" value="dGTPase"/>
</dbReference>
<dbReference type="AlphaFoldDB" id="A0A9E2NKQ7"/>
<dbReference type="Gene3D" id="1.10.3210.10">
    <property type="entry name" value="Hypothetical protein af1432"/>
    <property type="match status" value="1"/>
</dbReference>
<evidence type="ECO:0000256" key="1">
    <source>
        <dbReference type="ARBA" id="ARBA00022801"/>
    </source>
</evidence>
<dbReference type="NCBIfam" id="TIGR01353">
    <property type="entry name" value="dGTP_triPase"/>
    <property type="match status" value="1"/>
</dbReference>
<dbReference type="InterPro" id="IPR051094">
    <property type="entry name" value="Diverse_Catalytic_Enzymes"/>
</dbReference>
<dbReference type="Pfam" id="PF13286">
    <property type="entry name" value="HD_assoc"/>
    <property type="match status" value="1"/>
</dbReference>
<keyword evidence="1 2" id="KW-0378">Hydrolase</keyword>
<dbReference type="EMBL" id="JAHLFQ010000113">
    <property type="protein sequence ID" value="MBU3804122.1"/>
    <property type="molecule type" value="Genomic_DNA"/>
</dbReference>
<dbReference type="Pfam" id="PF01966">
    <property type="entry name" value="HD"/>
    <property type="match status" value="1"/>
</dbReference>
<gene>
    <name evidence="4" type="ORF">H9872_05115</name>
</gene>
<dbReference type="PANTHER" id="PTHR35795">
    <property type="entry name" value="SLR1885 PROTEIN"/>
    <property type="match status" value="1"/>
</dbReference>
<dbReference type="PANTHER" id="PTHR35795:SF1">
    <property type="entry name" value="BIS(5'-NUCLEOSYL)-TETRAPHOSPHATASE, SYMMETRICAL"/>
    <property type="match status" value="1"/>
</dbReference>
<dbReference type="Proteomes" id="UP000824229">
    <property type="component" value="Unassembled WGS sequence"/>
</dbReference>
<evidence type="ECO:0000313" key="4">
    <source>
        <dbReference type="EMBL" id="MBU3804122.1"/>
    </source>
</evidence>
<comment type="similarity">
    <text evidence="2">Belongs to the dGTPase family. Type 2 subfamily.</text>
</comment>
<proteinExistence type="inferred from homology"/>